<dbReference type="Gramene" id="VVA36656">
    <property type="protein sequence ID" value="VVA36656"/>
    <property type="gene ID" value="Prudul26B021312"/>
</dbReference>
<dbReference type="Proteomes" id="UP000327085">
    <property type="component" value="Chromosome 3"/>
</dbReference>
<reference evidence="3" key="1">
    <citation type="journal article" date="2020" name="Plant J.">
        <title>Transposons played a major role in the diversification between the closely related almond and peach genomes: results from the almond genome sequence.</title>
        <authorList>
            <person name="Alioto T."/>
            <person name="Alexiou K.G."/>
            <person name="Bardil A."/>
            <person name="Barteri F."/>
            <person name="Castanera R."/>
            <person name="Cruz F."/>
            <person name="Dhingra A."/>
            <person name="Duval H."/>
            <person name="Fernandez I Marti A."/>
            <person name="Frias L."/>
            <person name="Galan B."/>
            <person name="Garcia J.L."/>
            <person name="Howad W."/>
            <person name="Gomez-Garrido J."/>
            <person name="Gut M."/>
            <person name="Julca I."/>
            <person name="Morata J."/>
            <person name="Puigdomenech P."/>
            <person name="Ribeca P."/>
            <person name="Rubio Cabetas M.J."/>
            <person name="Vlasova A."/>
            <person name="Wirthensohn M."/>
            <person name="Garcia-Mas J."/>
            <person name="Gabaldon T."/>
            <person name="Casacuberta J.M."/>
            <person name="Arus P."/>
        </authorList>
    </citation>
    <scope>NUCLEOTIDE SEQUENCE [LARGE SCALE GENOMIC DNA]</scope>
    <source>
        <strain evidence="3">cv. Texas</strain>
    </source>
</reference>
<evidence type="ECO:0000313" key="3">
    <source>
        <dbReference type="Proteomes" id="UP000327085"/>
    </source>
</evidence>
<gene>
    <name evidence="2" type="ORF">ALMOND_2B021312</name>
</gene>
<name>A0A5E4GAE5_PRUDU</name>
<evidence type="ECO:0000256" key="1">
    <source>
        <dbReference type="SAM" id="MobiDB-lite"/>
    </source>
</evidence>
<dbReference type="InParanoid" id="A0A5E4GAE5"/>
<accession>A0A5E4GAE5</accession>
<proteinExistence type="predicted"/>
<dbReference type="AlphaFoldDB" id="A0A5E4GAE5"/>
<organism evidence="2 3">
    <name type="scientific">Prunus dulcis</name>
    <name type="common">Almond</name>
    <name type="synonym">Amygdalus dulcis</name>
    <dbReference type="NCBI Taxonomy" id="3755"/>
    <lineage>
        <taxon>Eukaryota</taxon>
        <taxon>Viridiplantae</taxon>
        <taxon>Streptophyta</taxon>
        <taxon>Embryophyta</taxon>
        <taxon>Tracheophyta</taxon>
        <taxon>Spermatophyta</taxon>
        <taxon>Magnoliopsida</taxon>
        <taxon>eudicotyledons</taxon>
        <taxon>Gunneridae</taxon>
        <taxon>Pentapetalae</taxon>
        <taxon>rosids</taxon>
        <taxon>fabids</taxon>
        <taxon>Rosales</taxon>
        <taxon>Rosaceae</taxon>
        <taxon>Amygdaloideae</taxon>
        <taxon>Amygdaleae</taxon>
        <taxon>Prunus</taxon>
    </lineage>
</organism>
<feature type="region of interest" description="Disordered" evidence="1">
    <location>
        <begin position="54"/>
        <end position="99"/>
    </location>
</feature>
<evidence type="ECO:0000313" key="2">
    <source>
        <dbReference type="EMBL" id="VVA36656.1"/>
    </source>
</evidence>
<feature type="compositionally biased region" description="Polar residues" evidence="1">
    <location>
        <begin position="75"/>
        <end position="87"/>
    </location>
</feature>
<protein>
    <submittedName>
        <fullName evidence="2">Uncharacterized protein</fullName>
    </submittedName>
</protein>
<sequence>MVKTFRGGITSLCLFREQSGESTTKGPIPLLEHDWFRDSLQVSSCKCHLLTKSTFSGQPWSGQERAAPFSRSSRHQQPGQLVGSTSLDRPKGKNSLGLLTSTTKKNYKKSEKILKFSEFFLINTKSCSSLPTLKLYTNFSPHISCE</sequence>
<dbReference type="EMBL" id="CABIKO010000468">
    <property type="protein sequence ID" value="VVA36656.1"/>
    <property type="molecule type" value="Genomic_DNA"/>
</dbReference>